<dbReference type="Proteomes" id="UP000187059">
    <property type="component" value="Chromosome"/>
</dbReference>
<accession>A0A1P8UPU4</accession>
<protein>
    <submittedName>
        <fullName evidence="1">Uncharacterized protein</fullName>
    </submittedName>
</protein>
<evidence type="ECO:0000313" key="2">
    <source>
        <dbReference type="Proteomes" id="UP000187059"/>
    </source>
</evidence>
<keyword evidence="2" id="KW-1185">Reference proteome</keyword>
<reference evidence="1 2" key="1">
    <citation type="submission" date="2016-04" db="EMBL/GenBank/DDBJ databases">
        <title>Deep-sea bacteria in the southern Pacific.</title>
        <authorList>
            <person name="Tang K."/>
        </authorList>
    </citation>
    <scope>NUCLEOTIDE SEQUENCE [LARGE SCALE GENOMIC DNA]</scope>
    <source>
        <strain evidence="1 2">JLT2014</strain>
    </source>
</reference>
<dbReference type="EMBL" id="CP015093">
    <property type="protein sequence ID" value="APZ51422.1"/>
    <property type="molecule type" value="Genomic_DNA"/>
</dbReference>
<name>A0A1P8UPU4_9RHOB</name>
<dbReference type="STRING" id="1250539.Ga0080574_TMP1088"/>
<dbReference type="AlphaFoldDB" id="A0A1P8UPU4"/>
<proteinExistence type="predicted"/>
<evidence type="ECO:0000313" key="1">
    <source>
        <dbReference type="EMBL" id="APZ51422.1"/>
    </source>
</evidence>
<gene>
    <name evidence="1" type="ORF">Ga0080574_TMP1088</name>
</gene>
<organism evidence="1 2">
    <name type="scientific">Salipiger abyssi</name>
    <dbReference type="NCBI Taxonomy" id="1250539"/>
    <lineage>
        <taxon>Bacteria</taxon>
        <taxon>Pseudomonadati</taxon>
        <taxon>Pseudomonadota</taxon>
        <taxon>Alphaproteobacteria</taxon>
        <taxon>Rhodobacterales</taxon>
        <taxon>Roseobacteraceae</taxon>
        <taxon>Salipiger</taxon>
    </lineage>
</organism>
<sequence length="44" mass="5098">MEDRGRALDFHWLKISPPEAVRRAGPGVRMEKRARMLSLPRRGP</sequence>
<dbReference type="KEGG" id="paby:Ga0080574_TMP1088"/>